<evidence type="ECO:0000256" key="1">
    <source>
        <dbReference type="SAM" id="MobiDB-lite"/>
    </source>
</evidence>
<keyword evidence="3" id="KW-1185">Reference proteome</keyword>
<dbReference type="GeneID" id="9925947"/>
<organism evidence="2 3">
    <name type="scientific">Acinetobacter phage Acj61</name>
    <dbReference type="NCBI Taxonomy" id="760732"/>
    <lineage>
        <taxon>Viruses</taxon>
        <taxon>Duplodnaviria</taxon>
        <taxon>Heunggongvirae</taxon>
        <taxon>Uroviricota</taxon>
        <taxon>Caudoviricetes</taxon>
        <taxon>Pantevenvirales</taxon>
        <taxon>Straboviridae</taxon>
        <taxon>Twarogvirinae</taxon>
        <taxon>Lasallevirus</taxon>
        <taxon>Lasallevirus Acj61</taxon>
        <taxon>Acinetobacter virus Acj61</taxon>
    </lineage>
</organism>
<protein>
    <submittedName>
        <fullName evidence="2">Uncharacterized protein 61.1</fullName>
    </submittedName>
</protein>
<gene>
    <name evidence="2" type="primary">61.1</name>
    <name evidence="2" type="ORF">Acj61p056</name>
</gene>
<accession>E5E437</accession>
<dbReference type="OrthoDB" id="16078at10239"/>
<dbReference type="KEGG" id="vg:9925947"/>
<dbReference type="Proteomes" id="UP000008730">
    <property type="component" value="Segment"/>
</dbReference>
<sequence length="159" mass="17139">MSIGGIAKTTADSIYAYRFIRLMQKSFEDWEAFRVGVIDNKGNVLKRPKTEEEKSAYTPFHASIRAMKRMMATVPGATTMATISSSLSAIGSRFGLTESDWSLIATELDDRLYESMVAGDAGDGSGSAKSIASGETTGAVTNKGPATMKKRKLVNLNKL</sequence>
<evidence type="ECO:0000313" key="3">
    <source>
        <dbReference type="Proteomes" id="UP000008730"/>
    </source>
</evidence>
<reference evidence="2 3" key="1">
    <citation type="journal article" date="2010" name="Virol. J.">
        <title>Genomes of the T4-related bacteriophages as windows on microbial genome evolution.</title>
        <authorList>
            <person name="Petrov V.M."/>
            <person name="Ratnayaka S."/>
            <person name="Nolan J.M."/>
            <person name="Miller E.S."/>
            <person name="Karam J.D."/>
        </authorList>
    </citation>
    <scope>NUCLEOTIDE SEQUENCE [LARGE SCALE GENOMIC DNA]</scope>
</reference>
<feature type="region of interest" description="Disordered" evidence="1">
    <location>
        <begin position="121"/>
        <end position="146"/>
    </location>
</feature>
<evidence type="ECO:0000313" key="2">
    <source>
        <dbReference type="EMBL" id="ADG36021.1"/>
    </source>
</evidence>
<dbReference type="RefSeq" id="YP_004009673.1">
    <property type="nucleotide sequence ID" value="NC_014661.1"/>
</dbReference>
<name>E5E437_9CAUD</name>
<proteinExistence type="predicted"/>
<dbReference type="EMBL" id="GU911519">
    <property type="protein sequence ID" value="ADG36021.1"/>
    <property type="molecule type" value="Genomic_DNA"/>
</dbReference>